<dbReference type="Proteomes" id="UP001228376">
    <property type="component" value="Unassembled WGS sequence"/>
</dbReference>
<dbReference type="EMBL" id="JAROCA020000001">
    <property type="protein sequence ID" value="MDY0405174.1"/>
    <property type="molecule type" value="Genomic_DNA"/>
</dbReference>
<keyword evidence="2" id="KW-1185">Reference proteome</keyword>
<name>A0ABU5CFU1_9BACI</name>
<reference evidence="1 2" key="1">
    <citation type="submission" date="2023-10" db="EMBL/GenBank/DDBJ databases">
        <title>179-bfca-hs.</title>
        <authorList>
            <person name="Miliotis G."/>
            <person name="Sengupta P."/>
            <person name="Hameed A."/>
            <person name="Chuvochina M."/>
            <person name="Mcdonagh F."/>
            <person name="Simpson A.C."/>
            <person name="Singh N.K."/>
            <person name="Rekha P.D."/>
            <person name="Raman K."/>
            <person name="Hugenholtz P."/>
            <person name="Venkateswaran K."/>
        </authorList>
    </citation>
    <scope>NUCLEOTIDE SEQUENCE [LARGE SCALE GENOMIC DNA]</scope>
    <source>
        <strain evidence="1 2">179-BFC-A-HS</strain>
    </source>
</reference>
<evidence type="ECO:0000313" key="2">
    <source>
        <dbReference type="Proteomes" id="UP001228376"/>
    </source>
</evidence>
<gene>
    <name evidence="1" type="ORF">P5G51_006950</name>
</gene>
<proteinExistence type="predicted"/>
<protein>
    <submittedName>
        <fullName evidence="1">Uncharacterized protein</fullName>
    </submittedName>
</protein>
<sequence length="50" mass="5676">MEKKNINSMLHMVNEFAKSGPKTGNLNKYKGTQMPIAKTESLTKKIPKRL</sequence>
<comment type="caution">
    <text evidence="1">The sequence shown here is derived from an EMBL/GenBank/DDBJ whole genome shotgun (WGS) entry which is preliminary data.</text>
</comment>
<organism evidence="1 2">
    <name type="scientific">Tigheibacillus jepli</name>
    <dbReference type="NCBI Taxonomy" id="3035914"/>
    <lineage>
        <taxon>Bacteria</taxon>
        <taxon>Bacillati</taxon>
        <taxon>Bacillota</taxon>
        <taxon>Bacilli</taxon>
        <taxon>Bacillales</taxon>
        <taxon>Bacillaceae</taxon>
        <taxon>Tigheibacillus</taxon>
    </lineage>
</organism>
<dbReference type="RefSeq" id="WP_320384439.1">
    <property type="nucleotide sequence ID" value="NZ_JAROCA020000001.1"/>
</dbReference>
<evidence type="ECO:0000313" key="1">
    <source>
        <dbReference type="EMBL" id="MDY0405174.1"/>
    </source>
</evidence>
<accession>A0ABU5CFU1</accession>